<proteinExistence type="predicted"/>
<protein>
    <submittedName>
        <fullName evidence="3">Uncharacterized protein</fullName>
    </submittedName>
</protein>
<name>A0A914PLD1_9BILA</name>
<evidence type="ECO:0000313" key="3">
    <source>
        <dbReference type="WBParaSite" id="PDA_v2.g19256.t1"/>
    </source>
</evidence>
<keyword evidence="2" id="KW-1185">Reference proteome</keyword>
<sequence length="144" mass="15377">MVQQLILVLAFSALISNTFATVVCHKTVDAELPGADFNINGLTRRCINSASCQRTFGTINGKPGSFASCVAAENEAETCGNYPACKTVTTGSGETLNSYTTCCCRTNLCNTPTFQGETPETLAKANSQPVEEDIDELINNALRR</sequence>
<dbReference type="AlphaFoldDB" id="A0A914PLD1"/>
<organism evidence="2 3">
    <name type="scientific">Panagrolaimus davidi</name>
    <dbReference type="NCBI Taxonomy" id="227884"/>
    <lineage>
        <taxon>Eukaryota</taxon>
        <taxon>Metazoa</taxon>
        <taxon>Ecdysozoa</taxon>
        <taxon>Nematoda</taxon>
        <taxon>Chromadorea</taxon>
        <taxon>Rhabditida</taxon>
        <taxon>Tylenchina</taxon>
        <taxon>Panagrolaimomorpha</taxon>
        <taxon>Panagrolaimoidea</taxon>
        <taxon>Panagrolaimidae</taxon>
        <taxon>Panagrolaimus</taxon>
    </lineage>
</organism>
<accession>A0A914PLD1</accession>
<evidence type="ECO:0000256" key="1">
    <source>
        <dbReference type="SAM" id="SignalP"/>
    </source>
</evidence>
<keyword evidence="1" id="KW-0732">Signal</keyword>
<reference evidence="3" key="1">
    <citation type="submission" date="2022-11" db="UniProtKB">
        <authorList>
            <consortium name="WormBaseParasite"/>
        </authorList>
    </citation>
    <scope>IDENTIFICATION</scope>
</reference>
<feature type="signal peptide" evidence="1">
    <location>
        <begin position="1"/>
        <end position="20"/>
    </location>
</feature>
<dbReference type="WBParaSite" id="PDA_v2.g19256.t1">
    <property type="protein sequence ID" value="PDA_v2.g19256.t1"/>
    <property type="gene ID" value="PDA_v2.g19256"/>
</dbReference>
<evidence type="ECO:0000313" key="2">
    <source>
        <dbReference type="Proteomes" id="UP000887578"/>
    </source>
</evidence>
<dbReference type="Proteomes" id="UP000887578">
    <property type="component" value="Unplaced"/>
</dbReference>
<feature type="chain" id="PRO_5037389869" evidence="1">
    <location>
        <begin position="21"/>
        <end position="144"/>
    </location>
</feature>